<dbReference type="InterPro" id="IPR011126">
    <property type="entry name" value="Hpr_kin/Pase_Hpr_N"/>
</dbReference>
<dbReference type="InterPro" id="IPR011104">
    <property type="entry name" value="Hpr_kin/Pase_C"/>
</dbReference>
<evidence type="ECO:0000256" key="13">
    <source>
        <dbReference type="ARBA" id="ARBA00047657"/>
    </source>
</evidence>
<dbReference type="CDD" id="cd01918">
    <property type="entry name" value="HprK_C"/>
    <property type="match status" value="1"/>
</dbReference>
<keyword evidence="7 14" id="KW-0479">Metal-binding</keyword>
<keyword evidence="10 14" id="KW-0067">ATP-binding</keyword>
<feature type="region of interest" description="Important for the catalytic mechanism of dephosphorylation" evidence="14">
    <location>
        <begin position="267"/>
        <end position="272"/>
    </location>
</feature>
<feature type="binding site" evidence="14">
    <location>
        <position position="163"/>
    </location>
    <ligand>
        <name>Mg(2+)</name>
        <dbReference type="ChEBI" id="CHEBI:18420"/>
    </ligand>
</feature>
<dbReference type="Proteomes" id="UP000006048">
    <property type="component" value="Chromosome"/>
</dbReference>
<organism evidence="17 18">
    <name type="scientific">Turneriella parva (strain ATCC BAA-1111 / DSM 21527 / NCTC 11395 / H)</name>
    <name type="common">Leptospira parva</name>
    <dbReference type="NCBI Taxonomy" id="869212"/>
    <lineage>
        <taxon>Bacteria</taxon>
        <taxon>Pseudomonadati</taxon>
        <taxon>Spirochaetota</taxon>
        <taxon>Spirochaetia</taxon>
        <taxon>Leptospirales</taxon>
        <taxon>Leptospiraceae</taxon>
        <taxon>Turneriella</taxon>
    </lineage>
</organism>
<evidence type="ECO:0000313" key="18">
    <source>
        <dbReference type="Proteomes" id="UP000006048"/>
    </source>
</evidence>
<evidence type="ECO:0000256" key="6">
    <source>
        <dbReference type="ARBA" id="ARBA00022679"/>
    </source>
</evidence>
<dbReference type="NCBIfam" id="TIGR00679">
    <property type="entry name" value="hpr-ser"/>
    <property type="match status" value="1"/>
</dbReference>
<feature type="active site" description="Proton acceptor; for phosphorylation activity. Proton donor; for dephosphorylation activity" evidence="14">
    <location>
        <position position="180"/>
    </location>
</feature>
<dbReference type="GO" id="GO:0004712">
    <property type="term" value="F:protein serine/threonine/tyrosine kinase activity"/>
    <property type="evidence" value="ECO:0007669"/>
    <property type="project" value="UniProtKB-UniRule"/>
</dbReference>
<dbReference type="PANTHER" id="PTHR30305">
    <property type="entry name" value="PROTEIN YJDM-RELATED"/>
    <property type="match status" value="1"/>
</dbReference>
<keyword evidence="11 14" id="KW-0460">Magnesium</keyword>
<feature type="binding site" evidence="14">
    <location>
        <position position="205"/>
    </location>
    <ligand>
        <name>Mg(2+)</name>
        <dbReference type="ChEBI" id="CHEBI:18420"/>
    </ligand>
</feature>
<dbReference type="Pfam" id="PF02603">
    <property type="entry name" value="Hpr_kinase_N"/>
    <property type="match status" value="1"/>
</dbReference>
<evidence type="ECO:0000256" key="5">
    <source>
        <dbReference type="ARBA" id="ARBA00022527"/>
    </source>
</evidence>
<keyword evidence="12 14" id="KW-0511">Multifunctional enzyme</keyword>
<keyword evidence="5 14" id="KW-0723">Serine/threonine-protein kinase</keyword>
<feature type="domain" description="HPr(Ser) kinase/phosphorylase N-terminal" evidence="15">
    <location>
        <begin position="4"/>
        <end position="130"/>
    </location>
</feature>
<feature type="domain" description="HPr kinase/phosphorylase C-terminal" evidence="16">
    <location>
        <begin position="133"/>
        <end position="301"/>
    </location>
</feature>
<dbReference type="GO" id="GO:0000287">
    <property type="term" value="F:magnesium ion binding"/>
    <property type="evidence" value="ECO:0007669"/>
    <property type="project" value="UniProtKB-UniRule"/>
</dbReference>
<dbReference type="SUPFAM" id="SSF53795">
    <property type="entry name" value="PEP carboxykinase-like"/>
    <property type="match status" value="1"/>
</dbReference>
<dbReference type="GO" id="GO:0004674">
    <property type="term" value="F:protein serine/threonine kinase activity"/>
    <property type="evidence" value="ECO:0007669"/>
    <property type="project" value="UniProtKB-KW"/>
</dbReference>
<comment type="cofactor">
    <cofactor evidence="2 14">
        <name>Mg(2+)</name>
        <dbReference type="ChEBI" id="CHEBI:18420"/>
    </cofactor>
</comment>
<accession>I4B1E0</accession>
<feature type="active site" evidence="14">
    <location>
        <position position="141"/>
    </location>
</feature>
<feature type="active site" evidence="14">
    <location>
        <position position="162"/>
    </location>
</feature>
<evidence type="ECO:0000256" key="3">
    <source>
        <dbReference type="ARBA" id="ARBA00006883"/>
    </source>
</evidence>
<evidence type="ECO:0000256" key="10">
    <source>
        <dbReference type="ARBA" id="ARBA00022840"/>
    </source>
</evidence>
<comment type="function">
    <text evidence="14">Catalyzes the ATP- as well as the pyrophosphate-dependent phosphorylation of a specific serine residue in HPr, a phosphocarrier protein of the phosphoenolpyruvate-dependent sugar phosphotransferase system (PTS). HprK/P also catalyzes the pyrophosphate-producing, inorganic phosphate-dependent dephosphorylation (phosphorolysis) of seryl-phosphorylated HPr (P-Ser-HPr).</text>
</comment>
<comment type="similarity">
    <text evidence="3 14">Belongs to the HPrK/P family.</text>
</comment>
<dbReference type="GO" id="GO:0006109">
    <property type="term" value="P:regulation of carbohydrate metabolic process"/>
    <property type="evidence" value="ECO:0007669"/>
    <property type="project" value="UniProtKB-UniRule"/>
</dbReference>
<evidence type="ECO:0000256" key="8">
    <source>
        <dbReference type="ARBA" id="ARBA00022741"/>
    </source>
</evidence>
<dbReference type="Gene3D" id="3.40.50.300">
    <property type="entry name" value="P-loop containing nucleotide triphosphate hydrolases"/>
    <property type="match status" value="1"/>
</dbReference>
<comment type="miscellaneous">
    <text evidence="14">Both phosphorylation and phosphorolysis are carried out by the same active site and suggest a common mechanism for both reactions.</text>
</comment>
<dbReference type="OrthoDB" id="9778803at2"/>
<evidence type="ECO:0000259" key="16">
    <source>
        <dbReference type="Pfam" id="PF07475"/>
    </source>
</evidence>
<evidence type="ECO:0000256" key="1">
    <source>
        <dbReference type="ARBA" id="ARBA00001120"/>
    </source>
</evidence>
<dbReference type="EC" id="2.7.11.-" evidence="14"/>
<feature type="binding site" evidence="14">
    <location>
        <begin position="156"/>
        <end position="163"/>
    </location>
    <ligand>
        <name>ATP</name>
        <dbReference type="ChEBI" id="CHEBI:30616"/>
    </ligand>
</feature>
<keyword evidence="6 14" id="KW-0808">Transferase</keyword>
<evidence type="ECO:0000313" key="17">
    <source>
        <dbReference type="EMBL" id="AFM11097.1"/>
    </source>
</evidence>
<dbReference type="PANTHER" id="PTHR30305:SF1">
    <property type="entry name" value="HPR KINASE_PHOSPHORYLASE"/>
    <property type="match status" value="1"/>
</dbReference>
<keyword evidence="9 14" id="KW-0418">Kinase</keyword>
<dbReference type="SUPFAM" id="SSF75138">
    <property type="entry name" value="HprK N-terminal domain-like"/>
    <property type="match status" value="1"/>
</dbReference>
<keyword evidence="18" id="KW-1185">Reference proteome</keyword>
<dbReference type="Pfam" id="PF07475">
    <property type="entry name" value="Hpr_kinase_C"/>
    <property type="match status" value="1"/>
</dbReference>
<dbReference type="HAMAP" id="MF_01249">
    <property type="entry name" value="HPr_kinase"/>
    <property type="match status" value="1"/>
</dbReference>
<dbReference type="AlphaFoldDB" id="I4B1E0"/>
<dbReference type="GO" id="GO:0005524">
    <property type="term" value="F:ATP binding"/>
    <property type="evidence" value="ECO:0007669"/>
    <property type="project" value="UniProtKB-UniRule"/>
</dbReference>
<keyword evidence="8 14" id="KW-0547">Nucleotide-binding</keyword>
<feature type="active site" evidence="14">
    <location>
        <position position="246"/>
    </location>
</feature>
<evidence type="ECO:0000256" key="2">
    <source>
        <dbReference type="ARBA" id="ARBA00001946"/>
    </source>
</evidence>
<evidence type="ECO:0000256" key="14">
    <source>
        <dbReference type="HAMAP-Rule" id="MF_01249"/>
    </source>
</evidence>
<dbReference type="InterPro" id="IPR027417">
    <property type="entry name" value="P-loop_NTPase"/>
</dbReference>
<dbReference type="STRING" id="869212.Turpa_0441"/>
<protein>
    <recommendedName>
        <fullName evidence="14">HPr kinase/phosphorylase</fullName>
        <shortName evidence="14">HPrK/P</shortName>
        <ecNumber evidence="14">2.7.11.-</ecNumber>
        <ecNumber evidence="14">2.7.4.-</ecNumber>
    </recommendedName>
    <alternativeName>
        <fullName evidence="14">HPr(Ser) kinase/phosphorylase</fullName>
    </alternativeName>
</protein>
<evidence type="ECO:0000256" key="9">
    <source>
        <dbReference type="ARBA" id="ARBA00022777"/>
    </source>
</evidence>
<reference evidence="17 18" key="1">
    <citation type="submission" date="2012-06" db="EMBL/GenBank/DDBJ databases">
        <title>The complete chromosome of genome of Turneriella parva DSM 21527.</title>
        <authorList>
            <consortium name="US DOE Joint Genome Institute (JGI-PGF)"/>
            <person name="Lucas S."/>
            <person name="Han J."/>
            <person name="Lapidus A."/>
            <person name="Bruce D."/>
            <person name="Goodwin L."/>
            <person name="Pitluck S."/>
            <person name="Peters L."/>
            <person name="Kyrpides N."/>
            <person name="Mavromatis K."/>
            <person name="Ivanova N."/>
            <person name="Mikhailova N."/>
            <person name="Chertkov O."/>
            <person name="Detter J.C."/>
            <person name="Tapia R."/>
            <person name="Han C."/>
            <person name="Land M."/>
            <person name="Hauser L."/>
            <person name="Markowitz V."/>
            <person name="Cheng J.-F."/>
            <person name="Hugenholtz P."/>
            <person name="Woyke T."/>
            <person name="Wu D."/>
            <person name="Gronow S."/>
            <person name="Wellnitz S."/>
            <person name="Brambilla E."/>
            <person name="Klenk H.-P."/>
            <person name="Eisen J.A."/>
        </authorList>
    </citation>
    <scope>NUCLEOTIDE SEQUENCE [LARGE SCALE GENOMIC DNA]</scope>
    <source>
        <strain evidence="18">ATCC BAA-1111 / DSM 21527 / NCTC 11395 / H</strain>
    </source>
</reference>
<dbReference type="InterPro" id="IPR028979">
    <property type="entry name" value="Ser_kin/Pase_Hpr-like_N_sf"/>
</dbReference>
<dbReference type="GO" id="GO:0000155">
    <property type="term" value="F:phosphorelay sensor kinase activity"/>
    <property type="evidence" value="ECO:0007669"/>
    <property type="project" value="InterPro"/>
</dbReference>
<evidence type="ECO:0000256" key="4">
    <source>
        <dbReference type="ARBA" id="ARBA00011643"/>
    </source>
</evidence>
<dbReference type="EMBL" id="CP002959">
    <property type="protein sequence ID" value="AFM11097.1"/>
    <property type="molecule type" value="Genomic_DNA"/>
</dbReference>
<dbReference type="HOGENOM" id="CLU_052030_0_1_12"/>
<dbReference type="KEGG" id="tpx:Turpa_0441"/>
<comment type="catalytic activity">
    <reaction evidence="13 14">
        <text>[HPr protein]-O-phospho-L-serine + phosphate + H(+) = [HPr protein]-L-serine + diphosphate</text>
        <dbReference type="Rhea" id="RHEA:46604"/>
        <dbReference type="Rhea" id="RHEA-COMP:11602"/>
        <dbReference type="Rhea" id="RHEA-COMP:11603"/>
        <dbReference type="ChEBI" id="CHEBI:15378"/>
        <dbReference type="ChEBI" id="CHEBI:29999"/>
        <dbReference type="ChEBI" id="CHEBI:33019"/>
        <dbReference type="ChEBI" id="CHEBI:43474"/>
        <dbReference type="ChEBI" id="CHEBI:83421"/>
    </reaction>
</comment>
<feature type="region of interest" description="Important for the catalytic mechanism of both phosphorylation and dephosphorylation" evidence="14">
    <location>
        <begin position="204"/>
        <end position="213"/>
    </location>
</feature>
<evidence type="ECO:0000259" key="15">
    <source>
        <dbReference type="Pfam" id="PF02603"/>
    </source>
</evidence>
<evidence type="ECO:0000256" key="12">
    <source>
        <dbReference type="ARBA" id="ARBA00023268"/>
    </source>
</evidence>
<comment type="catalytic activity">
    <reaction evidence="1 14">
        <text>[HPr protein]-L-serine + ATP = [HPr protein]-O-phospho-L-serine + ADP + H(+)</text>
        <dbReference type="Rhea" id="RHEA:46600"/>
        <dbReference type="Rhea" id="RHEA-COMP:11602"/>
        <dbReference type="Rhea" id="RHEA-COMP:11603"/>
        <dbReference type="ChEBI" id="CHEBI:15378"/>
        <dbReference type="ChEBI" id="CHEBI:29999"/>
        <dbReference type="ChEBI" id="CHEBI:30616"/>
        <dbReference type="ChEBI" id="CHEBI:83421"/>
        <dbReference type="ChEBI" id="CHEBI:456216"/>
    </reaction>
</comment>
<dbReference type="EC" id="2.7.4.-" evidence="14"/>
<dbReference type="PATRIC" id="fig|869212.3.peg.415"/>
<dbReference type="Gene3D" id="3.40.1390.20">
    <property type="entry name" value="HprK N-terminal domain-like"/>
    <property type="match status" value="1"/>
</dbReference>
<dbReference type="InterPro" id="IPR003755">
    <property type="entry name" value="HPr(Ser)_kin/Pase"/>
</dbReference>
<gene>
    <name evidence="14" type="primary">hprK</name>
    <name evidence="17" type="ordered locus">Turpa_0441</name>
</gene>
<dbReference type="FunFam" id="3.40.50.300:FF:000174">
    <property type="entry name" value="HPr kinase/phosphorylase"/>
    <property type="match status" value="1"/>
</dbReference>
<evidence type="ECO:0000256" key="11">
    <source>
        <dbReference type="ARBA" id="ARBA00022842"/>
    </source>
</evidence>
<comment type="subunit">
    <text evidence="4 14">Homohexamer.</text>
</comment>
<name>I4B1E0_TURPD</name>
<proteinExistence type="inferred from homology"/>
<evidence type="ECO:0000256" key="7">
    <source>
        <dbReference type="ARBA" id="ARBA00022723"/>
    </source>
</evidence>
<sequence length="312" mass="35342">MKSVKVRELLKDADRLRLKLINEDADLDRELREIDVNRPGLALNGFFEHFAHDRVQVFGQGEHAFVSSILPEKLQEPLERYFNYPITGIVFTHSNFPPDLFLEYARRNRTPVFISEHRTSKFINVFTDFLDAALAPQTLLHGTLVEVSGVGILIQGKSGVGKSETALELVQRGHSLVADDAVRIICRDGSRLYGYVSQTIEHHLEIRGLGIISISDLFGAGAVRMNKRIDLIIHLEDWDDKKEYDRLGLEDHTEEILGVEIAVMTIPVRPGRNVPVLIETAAKNFNLKSRGHNAARKFQERLSRMIREAAES</sequence>
<comment type="domain">
    <text evidence="14">The Walker A ATP-binding motif also binds Pi and PPi.</text>
</comment>